<name>A0A6N6MHR7_9FLAO</name>
<keyword evidence="1" id="KW-1133">Transmembrane helix</keyword>
<gene>
    <name evidence="2" type="ORF">F6U93_01820</name>
</gene>
<protein>
    <submittedName>
        <fullName evidence="2">Uncharacterized protein</fullName>
    </submittedName>
</protein>
<evidence type="ECO:0000256" key="1">
    <source>
        <dbReference type="SAM" id="Phobius"/>
    </source>
</evidence>
<feature type="transmembrane region" description="Helical" evidence="1">
    <location>
        <begin position="36"/>
        <end position="59"/>
    </location>
</feature>
<accession>A0A6N6MHR7</accession>
<dbReference type="Proteomes" id="UP000441333">
    <property type="component" value="Unassembled WGS sequence"/>
</dbReference>
<evidence type="ECO:0000313" key="2">
    <source>
        <dbReference type="EMBL" id="KAB1070523.1"/>
    </source>
</evidence>
<dbReference type="RefSeq" id="WP_150936285.1">
    <property type="nucleotide sequence ID" value="NZ_WAAT01000013.1"/>
</dbReference>
<comment type="caution">
    <text evidence="2">The sequence shown here is derived from an EMBL/GenBank/DDBJ whole genome shotgun (WGS) entry which is preliminary data.</text>
</comment>
<keyword evidence="1" id="KW-0812">Transmembrane</keyword>
<feature type="transmembrane region" description="Helical" evidence="1">
    <location>
        <begin position="12"/>
        <end position="30"/>
    </location>
</feature>
<keyword evidence="1" id="KW-0472">Membrane</keyword>
<dbReference type="EMBL" id="WAAT01000013">
    <property type="protein sequence ID" value="KAB1070523.1"/>
    <property type="molecule type" value="Genomic_DNA"/>
</dbReference>
<evidence type="ECO:0000313" key="3">
    <source>
        <dbReference type="Proteomes" id="UP000441333"/>
    </source>
</evidence>
<reference evidence="2 3" key="1">
    <citation type="submission" date="2019-09" db="EMBL/GenBank/DDBJ databases">
        <authorList>
            <person name="Cao W.R."/>
        </authorList>
    </citation>
    <scope>NUCLEOTIDE SEQUENCE [LARGE SCALE GENOMIC DNA]</scope>
    <source>
        <strain evidence="2 3">B1N29</strain>
    </source>
</reference>
<dbReference type="AlphaFoldDB" id="A0A6N6MHR7"/>
<proteinExistence type="predicted"/>
<keyword evidence="3" id="KW-1185">Reference proteome</keyword>
<organism evidence="2 3">
    <name type="scientific">Pseudotamlana haliotis</name>
    <dbReference type="NCBI Taxonomy" id="2614804"/>
    <lineage>
        <taxon>Bacteria</taxon>
        <taxon>Pseudomonadati</taxon>
        <taxon>Bacteroidota</taxon>
        <taxon>Flavobacteriia</taxon>
        <taxon>Flavobacteriales</taxon>
        <taxon>Flavobacteriaceae</taxon>
        <taxon>Pseudotamlana</taxon>
    </lineage>
</organism>
<sequence>MKTDYKIKPLFPLMFRIPGITLFISGIIFICSFNKTSILGVVILLVSIPIIFTKTGILLDFNKNQIKNYIGLFNIKIGKWQLVDNYPFITLLHLNLTSRGESISGLNFTDKYKVYRISLLSENHREKLKIIDFSELNKATIEAEKIAESFNLKFVKYSPK</sequence>